<name>A0A9D4FPZ2_DREPO</name>
<evidence type="ECO:0000313" key="1">
    <source>
        <dbReference type="EMBL" id="KAH3802081.1"/>
    </source>
</evidence>
<gene>
    <name evidence="1" type="ORF">DPMN_155750</name>
</gene>
<reference evidence="1" key="1">
    <citation type="journal article" date="2019" name="bioRxiv">
        <title>The Genome of the Zebra Mussel, Dreissena polymorpha: A Resource for Invasive Species Research.</title>
        <authorList>
            <person name="McCartney M.A."/>
            <person name="Auch B."/>
            <person name="Kono T."/>
            <person name="Mallez S."/>
            <person name="Zhang Y."/>
            <person name="Obille A."/>
            <person name="Becker A."/>
            <person name="Abrahante J.E."/>
            <person name="Garbe J."/>
            <person name="Badalamenti J.P."/>
            <person name="Herman A."/>
            <person name="Mangelson H."/>
            <person name="Liachko I."/>
            <person name="Sullivan S."/>
            <person name="Sone E.D."/>
            <person name="Koren S."/>
            <person name="Silverstein K.A.T."/>
            <person name="Beckman K.B."/>
            <person name="Gohl D.M."/>
        </authorList>
    </citation>
    <scope>NUCLEOTIDE SEQUENCE</scope>
    <source>
        <strain evidence="1">Duluth1</strain>
        <tissue evidence="1">Whole animal</tissue>
    </source>
</reference>
<evidence type="ECO:0000313" key="2">
    <source>
        <dbReference type="Proteomes" id="UP000828390"/>
    </source>
</evidence>
<dbReference type="Proteomes" id="UP000828390">
    <property type="component" value="Unassembled WGS sequence"/>
</dbReference>
<proteinExistence type="predicted"/>
<comment type="caution">
    <text evidence="1">The sequence shown here is derived from an EMBL/GenBank/DDBJ whole genome shotgun (WGS) entry which is preliminary data.</text>
</comment>
<protein>
    <submittedName>
        <fullName evidence="1">Uncharacterized protein</fullName>
    </submittedName>
</protein>
<dbReference type="EMBL" id="JAIWYP010000007">
    <property type="protein sequence ID" value="KAH3802081.1"/>
    <property type="molecule type" value="Genomic_DNA"/>
</dbReference>
<sequence length="158" mass="18009">MQLLVQSQRQDWLINQKDLLNYSLTTVPFSIGTADGFLAKTDKLKGLKHVTEGTDHAAIPKDKTLVIEDGNALFHSMKDNPSNFKHISEKLFNMTQKKTDVIFSTDMCKQGSVKAMERKHRGRGEKLLVKGENTKKPADWMNFLTNDEKKKQLVKIMC</sequence>
<reference evidence="1" key="2">
    <citation type="submission" date="2020-11" db="EMBL/GenBank/DDBJ databases">
        <authorList>
            <person name="McCartney M.A."/>
            <person name="Auch B."/>
            <person name="Kono T."/>
            <person name="Mallez S."/>
            <person name="Becker A."/>
            <person name="Gohl D.M."/>
            <person name="Silverstein K.A.T."/>
            <person name="Koren S."/>
            <person name="Bechman K.B."/>
            <person name="Herman A."/>
            <person name="Abrahante J.E."/>
            <person name="Garbe J."/>
        </authorList>
    </citation>
    <scope>NUCLEOTIDE SEQUENCE</scope>
    <source>
        <strain evidence="1">Duluth1</strain>
        <tissue evidence="1">Whole animal</tissue>
    </source>
</reference>
<accession>A0A9D4FPZ2</accession>
<keyword evidence="2" id="KW-1185">Reference proteome</keyword>
<organism evidence="1 2">
    <name type="scientific">Dreissena polymorpha</name>
    <name type="common">Zebra mussel</name>
    <name type="synonym">Mytilus polymorpha</name>
    <dbReference type="NCBI Taxonomy" id="45954"/>
    <lineage>
        <taxon>Eukaryota</taxon>
        <taxon>Metazoa</taxon>
        <taxon>Spiralia</taxon>
        <taxon>Lophotrochozoa</taxon>
        <taxon>Mollusca</taxon>
        <taxon>Bivalvia</taxon>
        <taxon>Autobranchia</taxon>
        <taxon>Heteroconchia</taxon>
        <taxon>Euheterodonta</taxon>
        <taxon>Imparidentia</taxon>
        <taxon>Neoheterodontei</taxon>
        <taxon>Myida</taxon>
        <taxon>Dreissenoidea</taxon>
        <taxon>Dreissenidae</taxon>
        <taxon>Dreissena</taxon>
    </lineage>
</organism>
<dbReference type="AlphaFoldDB" id="A0A9D4FPZ2"/>